<organism evidence="4 5">
    <name type="scientific">Candidatus Nitrospira allomarina</name>
    <dbReference type="NCBI Taxonomy" id="3020900"/>
    <lineage>
        <taxon>Bacteria</taxon>
        <taxon>Pseudomonadati</taxon>
        <taxon>Nitrospirota</taxon>
        <taxon>Nitrospiria</taxon>
        <taxon>Nitrospirales</taxon>
        <taxon>Nitrospiraceae</taxon>
        <taxon>Nitrospira</taxon>
    </lineage>
</organism>
<evidence type="ECO:0000313" key="5">
    <source>
        <dbReference type="Proteomes" id="UP001302719"/>
    </source>
</evidence>
<keyword evidence="2 3" id="KW-0802">TPR repeat</keyword>
<gene>
    <name evidence="4" type="ORF">PP769_18730</name>
</gene>
<dbReference type="EMBL" id="CP116967">
    <property type="protein sequence ID" value="WNM57982.1"/>
    <property type="molecule type" value="Genomic_DNA"/>
</dbReference>
<keyword evidence="1" id="KW-0677">Repeat</keyword>
<sequence length="792" mass="89123">MSIPLAKWGNLFLSVIILYGCGSAEERKASFVTKAKKFIQEDNFPQARVALRNALRIDPQDPHVYFLAGQVSEKEANWPKAFRQYARGVELDPTHQAAVGRLARFYLAAKDIKELEGLSDSILARDPHDVFGHTLQVCVWFLRGEHSRALTKADSLLEQLPTDSNILLMLAAIFSANRELDKARSVLQLGLKVHPDHVDLLNYLATISIGMKAFDKAEAIYLQLLAKEPRGYAHRDKLAGLYRHLGKPDKVLALLREGVALDPNDERRWKSLVMFADSSQREALLEESLQVLPHSFTLRFLLGAHFEHIQEFQKARKMYEAIVLEAETSEQGIKAEVELAKLDVAEENPRAAQIRLASVLEEYPGHFDALLLKGELNVAQNQSSPAVGTFRIVLRDEPNNRDIQRVLGQAHMLAREFELNQENLEKSVALNSRQLDVFSALARLSARQGHLEKAQQYLESILQVVPTHPEAAWSLFQIKLAQRQWAEGDGMIARFEESVWSGYQVDLAKGILASGLQQWDLAVQAFTGAQQAKLHAMAPLAALIHAYLEQRQPEHARDYLQKLVGSHSGHPFAWGLLGAVFVQLHDRASALSAYRKQMEGNPMWVEPWKDWAMVSWSLGRKREAIDMLNEGLTIHVQSPILLKALASFYQANGQIDLAIRQYELVLNHSPHDVLAANNLAFLLAEEKGDVQSLAYAVDLTRNFEARTQNPFLLDTLAWVYFKIGLNEEATRVLTKALSKAPDHGLLNYHLGMVTLKAGDRIMAKQYFEKAMNRSSESEDMETVRQVLADISS</sequence>
<evidence type="ECO:0000256" key="2">
    <source>
        <dbReference type="ARBA" id="ARBA00022803"/>
    </source>
</evidence>
<proteinExistence type="predicted"/>
<dbReference type="PROSITE" id="PS50005">
    <property type="entry name" value="TPR"/>
    <property type="match status" value="1"/>
</dbReference>
<name>A0AA96GBJ5_9BACT</name>
<dbReference type="SUPFAM" id="SSF48452">
    <property type="entry name" value="TPR-like"/>
    <property type="match status" value="3"/>
</dbReference>
<dbReference type="PANTHER" id="PTHR45586">
    <property type="entry name" value="TPR REPEAT-CONTAINING PROTEIN PA4667"/>
    <property type="match status" value="1"/>
</dbReference>
<dbReference type="PROSITE" id="PS51257">
    <property type="entry name" value="PROKAR_LIPOPROTEIN"/>
    <property type="match status" value="1"/>
</dbReference>
<keyword evidence="5" id="KW-1185">Reference proteome</keyword>
<dbReference type="AlphaFoldDB" id="A0AA96GBJ5"/>
<dbReference type="InterPro" id="IPR019734">
    <property type="entry name" value="TPR_rpt"/>
</dbReference>
<protein>
    <submittedName>
        <fullName evidence="4">Tetratricopeptide repeat protein</fullName>
    </submittedName>
</protein>
<evidence type="ECO:0000313" key="4">
    <source>
        <dbReference type="EMBL" id="WNM57982.1"/>
    </source>
</evidence>
<dbReference type="InterPro" id="IPR051012">
    <property type="entry name" value="CellSynth/LPSAsmb/PSIAsmb"/>
</dbReference>
<feature type="repeat" description="TPR" evidence="3">
    <location>
        <begin position="62"/>
        <end position="95"/>
    </location>
</feature>
<dbReference type="KEGG" id="nall:PP769_18730"/>
<dbReference type="Proteomes" id="UP001302719">
    <property type="component" value="Chromosome"/>
</dbReference>
<evidence type="ECO:0000256" key="1">
    <source>
        <dbReference type="ARBA" id="ARBA00022737"/>
    </source>
</evidence>
<accession>A0AA96GBJ5</accession>
<evidence type="ECO:0000256" key="3">
    <source>
        <dbReference type="PROSITE-ProRule" id="PRU00339"/>
    </source>
</evidence>
<dbReference type="PANTHER" id="PTHR45586:SF1">
    <property type="entry name" value="LIPOPOLYSACCHARIDE ASSEMBLY PROTEIN B"/>
    <property type="match status" value="1"/>
</dbReference>
<dbReference type="RefSeq" id="WP_312643142.1">
    <property type="nucleotide sequence ID" value="NZ_CP116967.1"/>
</dbReference>
<dbReference type="InterPro" id="IPR011990">
    <property type="entry name" value="TPR-like_helical_dom_sf"/>
</dbReference>
<reference evidence="4 5" key="1">
    <citation type="submission" date="2023-01" db="EMBL/GenBank/DDBJ databases">
        <title>Cultivation and genomic characterization of new, ubiquitous marine nitrite-oxidizing bacteria from the Nitrospirales.</title>
        <authorList>
            <person name="Mueller A.J."/>
            <person name="Daebeler A."/>
            <person name="Herbold C.W."/>
            <person name="Kirkegaard R.H."/>
            <person name="Daims H."/>
        </authorList>
    </citation>
    <scope>NUCLEOTIDE SEQUENCE [LARGE SCALE GENOMIC DNA]</scope>
    <source>
        <strain evidence="4 5">VA</strain>
    </source>
</reference>
<dbReference type="Gene3D" id="1.25.40.10">
    <property type="entry name" value="Tetratricopeptide repeat domain"/>
    <property type="match status" value="3"/>
</dbReference>
<dbReference type="SMART" id="SM00028">
    <property type="entry name" value="TPR"/>
    <property type="match status" value="13"/>
</dbReference>